<dbReference type="Proteomes" id="UP000324800">
    <property type="component" value="Unassembled WGS sequence"/>
</dbReference>
<organism evidence="1 2">
    <name type="scientific">Streblomastix strix</name>
    <dbReference type="NCBI Taxonomy" id="222440"/>
    <lineage>
        <taxon>Eukaryota</taxon>
        <taxon>Metamonada</taxon>
        <taxon>Preaxostyla</taxon>
        <taxon>Oxymonadida</taxon>
        <taxon>Streblomastigidae</taxon>
        <taxon>Streblomastix</taxon>
    </lineage>
</organism>
<reference evidence="1 2" key="1">
    <citation type="submission" date="2019-03" db="EMBL/GenBank/DDBJ databases">
        <title>Single cell metagenomics reveals metabolic interactions within the superorganism composed of flagellate Streblomastix strix and complex community of Bacteroidetes bacteria on its surface.</title>
        <authorList>
            <person name="Treitli S.C."/>
            <person name="Kolisko M."/>
            <person name="Husnik F."/>
            <person name="Keeling P."/>
            <person name="Hampl V."/>
        </authorList>
    </citation>
    <scope>NUCLEOTIDE SEQUENCE [LARGE SCALE GENOMIC DNA]</scope>
    <source>
        <strain evidence="1">ST1C</strain>
    </source>
</reference>
<dbReference type="AlphaFoldDB" id="A0A5J4UYT0"/>
<evidence type="ECO:0000313" key="1">
    <source>
        <dbReference type="EMBL" id="KAA6375679.1"/>
    </source>
</evidence>
<dbReference type="EMBL" id="SNRW01011062">
    <property type="protein sequence ID" value="KAA6375679.1"/>
    <property type="molecule type" value="Genomic_DNA"/>
</dbReference>
<name>A0A5J4UYT0_9EUKA</name>
<accession>A0A5J4UYT0</accession>
<proteinExistence type="predicted"/>
<sequence length="81" mass="9656">METHIYVLDGLEMRQEILDAYCPSSIPVNWIFLFLELFDLYSFHSRSVLIQVRYYYEGSLLYDGLSTLHFRKDKTVNVQTI</sequence>
<evidence type="ECO:0000313" key="2">
    <source>
        <dbReference type="Proteomes" id="UP000324800"/>
    </source>
</evidence>
<protein>
    <submittedName>
        <fullName evidence="1">Uncharacterized protein</fullName>
    </submittedName>
</protein>
<gene>
    <name evidence="1" type="ORF">EZS28_028795</name>
</gene>
<comment type="caution">
    <text evidence="1">The sequence shown here is derived from an EMBL/GenBank/DDBJ whole genome shotgun (WGS) entry which is preliminary data.</text>
</comment>